<feature type="compositionally biased region" description="Basic and acidic residues" evidence="1">
    <location>
        <begin position="1"/>
        <end position="13"/>
    </location>
</feature>
<reference evidence="2 3" key="1">
    <citation type="journal article" date="2012" name="Int. J. Syst. Evol. Microbiol.">
        <title>Vibrio caribbeanicus sp. nov., isolated from the marine sponge Scleritoderma cyanea.</title>
        <authorList>
            <person name="Hoffmann M."/>
            <person name="Monday S.R."/>
            <person name="Allard M.W."/>
            <person name="Strain E.A."/>
            <person name="Whittaker P."/>
            <person name="Naum M."/>
            <person name="McCarthy P.J."/>
            <person name="Lopez J.V."/>
            <person name="Fischer M."/>
            <person name="Brown E.W."/>
        </authorList>
    </citation>
    <scope>NUCLEOTIDE SEQUENCE [LARGE SCALE GENOMIC DNA]</scope>
    <source>
        <strain evidence="2 3">ATCC 700023</strain>
    </source>
</reference>
<accession>F9S0A2</accession>
<organism evidence="2 3">
    <name type="scientific">Vibrio ichthyoenteri ATCC 700023</name>
    <dbReference type="NCBI Taxonomy" id="870968"/>
    <lineage>
        <taxon>Bacteria</taxon>
        <taxon>Pseudomonadati</taxon>
        <taxon>Pseudomonadota</taxon>
        <taxon>Gammaproteobacteria</taxon>
        <taxon>Vibrionales</taxon>
        <taxon>Vibrionaceae</taxon>
        <taxon>Vibrio</taxon>
    </lineage>
</organism>
<comment type="caution">
    <text evidence="2">The sequence shown here is derived from an EMBL/GenBank/DDBJ whole genome shotgun (WGS) entry which is preliminary data.</text>
</comment>
<evidence type="ECO:0000256" key="1">
    <source>
        <dbReference type="SAM" id="MobiDB-lite"/>
    </source>
</evidence>
<dbReference type="Proteomes" id="UP000004605">
    <property type="component" value="Unassembled WGS sequence"/>
</dbReference>
<evidence type="ECO:0000313" key="2">
    <source>
        <dbReference type="EMBL" id="EGU43592.1"/>
    </source>
</evidence>
<keyword evidence="3" id="KW-1185">Reference proteome</keyword>
<dbReference type="EMBL" id="AFWF01000084">
    <property type="protein sequence ID" value="EGU43592.1"/>
    <property type="molecule type" value="Genomic_DNA"/>
</dbReference>
<sequence>MRRNDLVLKSKEVAKKKRKKKPYPMGRRIEAIPMGKINFRLDS</sequence>
<proteinExistence type="predicted"/>
<gene>
    <name evidence="2" type="ORF">VII00023_04108</name>
</gene>
<dbReference type="AlphaFoldDB" id="F9S0A2"/>
<feature type="region of interest" description="Disordered" evidence="1">
    <location>
        <begin position="1"/>
        <end position="25"/>
    </location>
</feature>
<protein>
    <submittedName>
        <fullName evidence="2">Uncharacterized protein</fullName>
    </submittedName>
</protein>
<name>F9S0A2_9VIBR</name>
<evidence type="ECO:0000313" key="3">
    <source>
        <dbReference type="Proteomes" id="UP000004605"/>
    </source>
</evidence>